<feature type="domain" description="AAA+ ATPase" evidence="6">
    <location>
        <begin position="49"/>
        <end position="200"/>
    </location>
</feature>
<dbReference type="InterPro" id="IPR005129">
    <property type="entry name" value="GTPase_ArgK"/>
</dbReference>
<dbReference type="GO" id="GO:0003924">
    <property type="term" value="F:GTPase activity"/>
    <property type="evidence" value="ECO:0007669"/>
    <property type="project" value="InterPro"/>
</dbReference>
<comment type="caution">
    <text evidence="7">The sequence shown here is derived from an EMBL/GenBank/DDBJ whole genome shotgun (WGS) entry which is preliminary data.</text>
</comment>
<evidence type="ECO:0000313" key="8">
    <source>
        <dbReference type="Proteomes" id="UP000321685"/>
    </source>
</evidence>
<dbReference type="EMBL" id="BJVJ01000117">
    <property type="protein sequence ID" value="GEL26860.1"/>
    <property type="molecule type" value="Genomic_DNA"/>
</dbReference>
<protein>
    <submittedName>
        <fullName evidence="7">Transporter</fullName>
    </submittedName>
</protein>
<sequence length="319" mass="32954">MTDAYSSSRLVAGVRTGQQRSIARMISRIELGAPGVDLELAELYGSAGRAHVVGVTGAPGSGKSSLVSALAASLRRDGKLVGILAVDPSSPFSGGALLGDRIRMSDHSGDGGVYIRSMATRGALGGLARATTDAITVLDAAGMELVLVETVGVGQAEVDIVRTAHTTLVVSIPGTGDEIQTIKAGVLEIADIHVVNKADRDGANRIIRDLTGMLRLGPPTPPGEWRAPVLGTVATEGRGIDALAAALHEHYAFLAAGDGLEQRERAMASARVSAIAQNLVAERLTDSGLGDRAAQILDEVYHRTLDPFSAATALVRVTT</sequence>
<keyword evidence="3" id="KW-0378">Hydrolase</keyword>
<dbReference type="NCBIfam" id="TIGR00750">
    <property type="entry name" value="lao"/>
    <property type="match status" value="1"/>
</dbReference>
<evidence type="ECO:0000256" key="2">
    <source>
        <dbReference type="ARBA" id="ARBA00022741"/>
    </source>
</evidence>
<evidence type="ECO:0000256" key="1">
    <source>
        <dbReference type="ARBA" id="ARBA00009625"/>
    </source>
</evidence>
<keyword evidence="4" id="KW-0342">GTP-binding</keyword>
<accession>A0A511DPV8</accession>
<dbReference type="Pfam" id="PF03308">
    <property type="entry name" value="MeaB"/>
    <property type="match status" value="1"/>
</dbReference>
<keyword evidence="2" id="KW-0547">Nucleotide-binding</keyword>
<gene>
    <name evidence="7" type="ORF">PSU4_58140</name>
</gene>
<dbReference type="GO" id="GO:0005525">
    <property type="term" value="F:GTP binding"/>
    <property type="evidence" value="ECO:0007669"/>
    <property type="project" value="UniProtKB-KW"/>
</dbReference>
<evidence type="ECO:0000256" key="3">
    <source>
        <dbReference type="ARBA" id="ARBA00022801"/>
    </source>
</evidence>
<keyword evidence="8" id="KW-1185">Reference proteome</keyword>
<dbReference type="OrthoDB" id="9778292at2"/>
<dbReference type="Gene3D" id="3.40.50.300">
    <property type="entry name" value="P-loop containing nucleotide triphosphate hydrolases"/>
    <property type="match status" value="1"/>
</dbReference>
<comment type="similarity">
    <text evidence="1">Belongs to the SIMIBI class G3E GTPase family. ArgK/MeaB subfamily.</text>
</comment>
<reference evidence="7 8" key="1">
    <citation type="submission" date="2019-07" db="EMBL/GenBank/DDBJ databases">
        <title>Whole genome shotgun sequence of Pseudonocardia sulfidoxydans NBRC 16205.</title>
        <authorList>
            <person name="Hosoyama A."/>
            <person name="Uohara A."/>
            <person name="Ohji S."/>
            <person name="Ichikawa N."/>
        </authorList>
    </citation>
    <scope>NUCLEOTIDE SEQUENCE [LARGE SCALE GENOMIC DNA]</scope>
    <source>
        <strain evidence="7 8">NBRC 16205</strain>
    </source>
</reference>
<dbReference type="InterPro" id="IPR027417">
    <property type="entry name" value="P-loop_NTPase"/>
</dbReference>
<dbReference type="Proteomes" id="UP000321685">
    <property type="component" value="Unassembled WGS sequence"/>
</dbReference>
<evidence type="ECO:0000256" key="5">
    <source>
        <dbReference type="ARBA" id="ARBA00023186"/>
    </source>
</evidence>
<keyword evidence="5" id="KW-0143">Chaperone</keyword>
<name>A0A511DPV8_9PSEU</name>
<evidence type="ECO:0000259" key="6">
    <source>
        <dbReference type="SMART" id="SM00382"/>
    </source>
</evidence>
<proteinExistence type="inferred from homology"/>
<dbReference type="SUPFAM" id="SSF52540">
    <property type="entry name" value="P-loop containing nucleoside triphosphate hydrolases"/>
    <property type="match status" value="1"/>
</dbReference>
<dbReference type="SMART" id="SM00382">
    <property type="entry name" value="AAA"/>
    <property type="match status" value="1"/>
</dbReference>
<dbReference type="PANTHER" id="PTHR43087:SF1">
    <property type="entry name" value="LAO_AO TRANSPORT SYSTEM ATPASE"/>
    <property type="match status" value="1"/>
</dbReference>
<dbReference type="InterPro" id="IPR003593">
    <property type="entry name" value="AAA+_ATPase"/>
</dbReference>
<evidence type="ECO:0000313" key="7">
    <source>
        <dbReference type="EMBL" id="GEL26860.1"/>
    </source>
</evidence>
<dbReference type="AlphaFoldDB" id="A0A511DPV8"/>
<dbReference type="PANTHER" id="PTHR43087">
    <property type="entry name" value="LYSINE/ARGININE/ORNITHINE TRANSPORT SYSTEM KINASE"/>
    <property type="match status" value="1"/>
</dbReference>
<dbReference type="InterPro" id="IPR052040">
    <property type="entry name" value="GTPase/Isobutyryl-CoA_mutase"/>
</dbReference>
<dbReference type="CDD" id="cd03114">
    <property type="entry name" value="MMAA-like"/>
    <property type="match status" value="1"/>
</dbReference>
<evidence type="ECO:0000256" key="4">
    <source>
        <dbReference type="ARBA" id="ARBA00023134"/>
    </source>
</evidence>
<dbReference type="RefSeq" id="WP_147115625.1">
    <property type="nucleotide sequence ID" value="NZ_BJVJ01000117.1"/>
</dbReference>
<organism evidence="7 8">
    <name type="scientific">Pseudonocardia sulfidoxydans NBRC 16205</name>
    <dbReference type="NCBI Taxonomy" id="1223511"/>
    <lineage>
        <taxon>Bacteria</taxon>
        <taxon>Bacillati</taxon>
        <taxon>Actinomycetota</taxon>
        <taxon>Actinomycetes</taxon>
        <taxon>Pseudonocardiales</taxon>
        <taxon>Pseudonocardiaceae</taxon>
        <taxon>Pseudonocardia</taxon>
    </lineage>
</organism>